<gene>
    <name evidence="2" type="ORF">SAMN05443549_101742</name>
</gene>
<evidence type="ECO:0000313" key="2">
    <source>
        <dbReference type="EMBL" id="SHF89651.1"/>
    </source>
</evidence>
<protein>
    <submittedName>
        <fullName evidence="2">Helix-turn-helix domain-containing protein</fullName>
    </submittedName>
</protein>
<dbReference type="SUPFAM" id="SSF46955">
    <property type="entry name" value="Putative DNA-binding domain"/>
    <property type="match status" value="1"/>
</dbReference>
<accession>A0A1M5FEX7</accession>
<dbReference type="InterPro" id="IPR041657">
    <property type="entry name" value="HTH_17"/>
</dbReference>
<dbReference type="OrthoDB" id="1097811at2"/>
<dbReference type="RefSeq" id="WP_073367985.1">
    <property type="nucleotide sequence ID" value="NZ_FQWB01000001.1"/>
</dbReference>
<name>A0A1M5FEX7_9FLAO</name>
<evidence type="ECO:0000313" key="3">
    <source>
        <dbReference type="Proteomes" id="UP000184516"/>
    </source>
</evidence>
<feature type="domain" description="Helix-turn-helix" evidence="1">
    <location>
        <begin position="42"/>
        <end position="86"/>
    </location>
</feature>
<dbReference type="STRING" id="468056.SAMN05443549_101742"/>
<keyword evidence="3" id="KW-1185">Reference proteome</keyword>
<sequence length="93" mass="10521">MGATVQFVATSPQDLKNEITADVKVVLDDFLKHFKPVQPAEYLTRQQVSEMFNVDLSTVHNWCKSGKLNPLGIGSRVYFLRSDIEKSLIPLKK</sequence>
<reference evidence="3" key="1">
    <citation type="submission" date="2016-11" db="EMBL/GenBank/DDBJ databases">
        <authorList>
            <person name="Varghese N."/>
            <person name="Submissions S."/>
        </authorList>
    </citation>
    <scope>NUCLEOTIDE SEQUENCE [LARGE SCALE GENOMIC DNA]</scope>
    <source>
        <strain evidence="3">DSM 19978</strain>
    </source>
</reference>
<proteinExistence type="predicted"/>
<dbReference type="InterPro" id="IPR009061">
    <property type="entry name" value="DNA-bd_dom_put_sf"/>
</dbReference>
<dbReference type="EMBL" id="FQWB01000001">
    <property type="protein sequence ID" value="SHF89651.1"/>
    <property type="molecule type" value="Genomic_DNA"/>
</dbReference>
<dbReference type="Proteomes" id="UP000184516">
    <property type="component" value="Unassembled WGS sequence"/>
</dbReference>
<organism evidence="2 3">
    <name type="scientific">Flavobacterium fluvii</name>
    <dbReference type="NCBI Taxonomy" id="468056"/>
    <lineage>
        <taxon>Bacteria</taxon>
        <taxon>Pseudomonadati</taxon>
        <taxon>Bacteroidota</taxon>
        <taxon>Flavobacteriia</taxon>
        <taxon>Flavobacteriales</taxon>
        <taxon>Flavobacteriaceae</taxon>
        <taxon>Flavobacterium</taxon>
    </lineage>
</organism>
<dbReference type="AlphaFoldDB" id="A0A1M5FEX7"/>
<dbReference type="Pfam" id="PF12728">
    <property type="entry name" value="HTH_17"/>
    <property type="match status" value="1"/>
</dbReference>
<evidence type="ECO:0000259" key="1">
    <source>
        <dbReference type="Pfam" id="PF12728"/>
    </source>
</evidence>